<dbReference type="EMBL" id="JAGYVZ010000050">
    <property type="protein sequence ID" value="MBS7234170.1"/>
    <property type="molecule type" value="Genomic_DNA"/>
</dbReference>
<organism evidence="2 3">
    <name type="scientific">Flavobacterium psychroterrae</name>
    <dbReference type="NCBI Taxonomy" id="2133767"/>
    <lineage>
        <taxon>Bacteria</taxon>
        <taxon>Pseudomonadati</taxon>
        <taxon>Bacteroidota</taxon>
        <taxon>Flavobacteriia</taxon>
        <taxon>Flavobacteriales</taxon>
        <taxon>Flavobacteriaceae</taxon>
        <taxon>Flavobacterium</taxon>
    </lineage>
</organism>
<feature type="chain" id="PRO_5045089226" description="Secreted protein" evidence="1">
    <location>
        <begin position="33"/>
        <end position="94"/>
    </location>
</feature>
<keyword evidence="3" id="KW-1185">Reference proteome</keyword>
<keyword evidence="1" id="KW-0732">Signal</keyword>
<evidence type="ECO:0008006" key="4">
    <source>
        <dbReference type="Google" id="ProtNLM"/>
    </source>
</evidence>
<reference evidence="2 3" key="1">
    <citation type="journal article" date="2018" name="Int. J. Syst. Evol. Microbiol.">
        <title>Flavobacterium chryseum sp. nov. and Flavobacterium psychroterrae sp. nov., novel environmental bacteria isolated from Antarctica.</title>
        <authorList>
            <person name="Kralova S."/>
            <person name="Svec P."/>
            <person name="Busse H.J."/>
            <person name="Stankova E."/>
            <person name="Vaczi P."/>
            <person name="Sedlacek I."/>
        </authorList>
    </citation>
    <scope>NUCLEOTIDE SEQUENCE [LARGE SCALE GENOMIC DNA]</scope>
    <source>
        <strain evidence="2 3">CCM 8827</strain>
    </source>
</reference>
<name>A0ABS5PJU1_9FLAO</name>
<feature type="signal peptide" evidence="1">
    <location>
        <begin position="1"/>
        <end position="32"/>
    </location>
</feature>
<dbReference type="Pfam" id="PF20130">
    <property type="entry name" value="DUF6520"/>
    <property type="match status" value="1"/>
</dbReference>
<protein>
    <recommendedName>
        <fullName evidence="4">Secreted protein</fullName>
    </recommendedName>
</protein>
<proteinExistence type="predicted"/>
<gene>
    <name evidence="2" type="ORF">KHA90_24515</name>
</gene>
<evidence type="ECO:0000256" key="1">
    <source>
        <dbReference type="SAM" id="SignalP"/>
    </source>
</evidence>
<sequence>MKTLFLKNVMPIAVVALAISGAFVTTSMQSTAKLSPPQVGYKPNPNGTCSNISTQCDNTQKEFLCYIGGGTSGVQAFGKDANNNCVVTLWRPMN</sequence>
<comment type="caution">
    <text evidence="2">The sequence shown here is derived from an EMBL/GenBank/DDBJ whole genome shotgun (WGS) entry which is preliminary data.</text>
</comment>
<dbReference type="RefSeq" id="WP_213308074.1">
    <property type="nucleotide sequence ID" value="NZ_JAGYVZ010000050.1"/>
</dbReference>
<evidence type="ECO:0000313" key="2">
    <source>
        <dbReference type="EMBL" id="MBS7234170.1"/>
    </source>
</evidence>
<dbReference type="InterPro" id="IPR045391">
    <property type="entry name" value="DUF6520"/>
</dbReference>
<evidence type="ECO:0000313" key="3">
    <source>
        <dbReference type="Proteomes" id="UP000722625"/>
    </source>
</evidence>
<dbReference type="Proteomes" id="UP000722625">
    <property type="component" value="Unassembled WGS sequence"/>
</dbReference>
<accession>A0ABS5PJU1</accession>